<dbReference type="InterPro" id="IPR051435">
    <property type="entry name" value="RING_finger_E3_ubiq-ligases"/>
</dbReference>
<feature type="region of interest" description="Disordered" evidence="5">
    <location>
        <begin position="181"/>
        <end position="205"/>
    </location>
</feature>
<dbReference type="Proteomes" id="UP000887540">
    <property type="component" value="Unplaced"/>
</dbReference>
<evidence type="ECO:0000256" key="4">
    <source>
        <dbReference type="PROSITE-ProRule" id="PRU00175"/>
    </source>
</evidence>
<feature type="compositionally biased region" description="Low complexity" evidence="5">
    <location>
        <begin position="146"/>
        <end position="156"/>
    </location>
</feature>
<protein>
    <submittedName>
        <fullName evidence="8">RING-type domain-containing protein</fullName>
    </submittedName>
</protein>
<feature type="compositionally biased region" description="Acidic residues" evidence="5">
    <location>
        <begin position="439"/>
        <end position="450"/>
    </location>
</feature>
<dbReference type="GO" id="GO:0016567">
    <property type="term" value="P:protein ubiquitination"/>
    <property type="evidence" value="ECO:0007669"/>
    <property type="project" value="TreeGrafter"/>
</dbReference>
<dbReference type="PROSITE" id="PS50089">
    <property type="entry name" value="ZF_RING_2"/>
    <property type="match status" value="1"/>
</dbReference>
<reference evidence="8" key="1">
    <citation type="submission" date="2022-11" db="UniProtKB">
        <authorList>
            <consortium name="WormBaseParasite"/>
        </authorList>
    </citation>
    <scope>IDENTIFICATION</scope>
</reference>
<keyword evidence="1" id="KW-0479">Metal-binding</keyword>
<name>A0A914DDC6_9BILA</name>
<keyword evidence="2 4" id="KW-0863">Zinc-finger</keyword>
<evidence type="ECO:0000256" key="1">
    <source>
        <dbReference type="ARBA" id="ARBA00022723"/>
    </source>
</evidence>
<sequence>MEPGSSNPSVCGICWQQYSKNVHTPITLRCGHTFCKKCLIILGRGRSSIHCATCRAKIFANTKRLTKNFQMLELLNKFGLLREDLVEETNEPDNQENPAHQEHDFIRMEMIQRIGDVFEVVNRENAPANPLIPVEIQIEPIANPLEEQNPAPAENPEGGEQNMEGGVQNEIPQVHQPLAEEHHPAAEDQQAPNDEPQNQLPLIEPPNPQVMAEIEELCANAREMLEPILGAFEELREIAQNFQGDVRSFRNLVHGVLTSLMEIVYHPVMREVTELYRRQRAQRNPNQEVRRRVAAMDGVGIGAVHVPVADPDLLDELRMQEILMEQFANRRNEGHANNDAAQNQDVPAAIIRAQENEGEFLAIIRALMQVEGRAGDVAREVAMGMEGDSENEDDDDSMITALEIGFPRREMHVEMMNMVDGLVDDDEMEVELHDLHDDNSDETGDENPNP</sequence>
<feature type="domain" description="RING-type" evidence="6">
    <location>
        <begin position="11"/>
        <end position="55"/>
    </location>
</feature>
<dbReference type="InterPro" id="IPR013083">
    <property type="entry name" value="Znf_RING/FYVE/PHD"/>
</dbReference>
<dbReference type="SUPFAM" id="SSF57850">
    <property type="entry name" value="RING/U-box"/>
    <property type="match status" value="1"/>
</dbReference>
<feature type="region of interest" description="Disordered" evidence="5">
    <location>
        <begin position="146"/>
        <end position="165"/>
    </location>
</feature>
<dbReference type="WBParaSite" id="ACRNAN_scaffold2238.g21069.t1">
    <property type="protein sequence ID" value="ACRNAN_scaffold2238.g21069.t1"/>
    <property type="gene ID" value="ACRNAN_scaffold2238.g21069"/>
</dbReference>
<organism evidence="7 8">
    <name type="scientific">Acrobeloides nanus</name>
    <dbReference type="NCBI Taxonomy" id="290746"/>
    <lineage>
        <taxon>Eukaryota</taxon>
        <taxon>Metazoa</taxon>
        <taxon>Ecdysozoa</taxon>
        <taxon>Nematoda</taxon>
        <taxon>Chromadorea</taxon>
        <taxon>Rhabditida</taxon>
        <taxon>Tylenchina</taxon>
        <taxon>Cephalobomorpha</taxon>
        <taxon>Cephaloboidea</taxon>
        <taxon>Cephalobidae</taxon>
        <taxon>Acrobeloides</taxon>
    </lineage>
</organism>
<feature type="region of interest" description="Disordered" evidence="5">
    <location>
        <begin position="429"/>
        <end position="450"/>
    </location>
</feature>
<dbReference type="PANTHER" id="PTHR22791">
    <property type="entry name" value="RING-TYPE DOMAIN-CONTAINING PROTEIN"/>
    <property type="match status" value="1"/>
</dbReference>
<keyword evidence="7" id="KW-1185">Reference proteome</keyword>
<dbReference type="Pfam" id="PF13445">
    <property type="entry name" value="zf-RING_UBOX"/>
    <property type="match status" value="1"/>
</dbReference>
<accession>A0A914DDC6</accession>
<dbReference type="GO" id="GO:0061630">
    <property type="term" value="F:ubiquitin protein ligase activity"/>
    <property type="evidence" value="ECO:0007669"/>
    <property type="project" value="TreeGrafter"/>
</dbReference>
<evidence type="ECO:0000256" key="2">
    <source>
        <dbReference type="ARBA" id="ARBA00022771"/>
    </source>
</evidence>
<dbReference type="AlphaFoldDB" id="A0A914DDC6"/>
<proteinExistence type="predicted"/>
<dbReference type="InterPro" id="IPR027370">
    <property type="entry name" value="Znf-RING_euk"/>
</dbReference>
<keyword evidence="3" id="KW-0862">Zinc</keyword>
<dbReference type="SMART" id="SM00184">
    <property type="entry name" value="RING"/>
    <property type="match status" value="1"/>
</dbReference>
<dbReference type="PROSITE" id="PS00518">
    <property type="entry name" value="ZF_RING_1"/>
    <property type="match status" value="1"/>
</dbReference>
<dbReference type="Gene3D" id="3.30.40.10">
    <property type="entry name" value="Zinc/RING finger domain, C3HC4 (zinc finger)"/>
    <property type="match status" value="1"/>
</dbReference>
<evidence type="ECO:0000256" key="5">
    <source>
        <dbReference type="SAM" id="MobiDB-lite"/>
    </source>
</evidence>
<evidence type="ECO:0000256" key="3">
    <source>
        <dbReference type="ARBA" id="ARBA00022833"/>
    </source>
</evidence>
<dbReference type="InterPro" id="IPR001841">
    <property type="entry name" value="Znf_RING"/>
</dbReference>
<evidence type="ECO:0000313" key="8">
    <source>
        <dbReference type="WBParaSite" id="ACRNAN_scaffold2238.g21069.t1"/>
    </source>
</evidence>
<dbReference type="InterPro" id="IPR017907">
    <property type="entry name" value="Znf_RING_CS"/>
</dbReference>
<dbReference type="PANTHER" id="PTHR22791:SF6">
    <property type="entry name" value="RING-TYPE DOMAIN-CONTAINING PROTEIN"/>
    <property type="match status" value="1"/>
</dbReference>
<feature type="compositionally biased region" description="Polar residues" evidence="5">
    <location>
        <begin position="190"/>
        <end position="200"/>
    </location>
</feature>
<evidence type="ECO:0000259" key="6">
    <source>
        <dbReference type="PROSITE" id="PS50089"/>
    </source>
</evidence>
<dbReference type="GO" id="GO:0008270">
    <property type="term" value="F:zinc ion binding"/>
    <property type="evidence" value="ECO:0007669"/>
    <property type="project" value="UniProtKB-KW"/>
</dbReference>
<evidence type="ECO:0000313" key="7">
    <source>
        <dbReference type="Proteomes" id="UP000887540"/>
    </source>
</evidence>